<accession>A0A1I1ZHJ7</accession>
<dbReference type="AlphaFoldDB" id="A0A1I1ZHJ7"/>
<evidence type="ECO:0000313" key="1">
    <source>
        <dbReference type="EMBL" id="SFE30033.1"/>
    </source>
</evidence>
<gene>
    <name evidence="1" type="ORF">SAMN05444380_10981</name>
</gene>
<dbReference type="InParanoid" id="A0A1I1ZHJ7"/>
<name>A0A1I1ZHJ7_9BACT</name>
<evidence type="ECO:0000313" key="2">
    <source>
        <dbReference type="Proteomes" id="UP000181976"/>
    </source>
</evidence>
<organism evidence="1 2">
    <name type="scientific">Thermophagus xiamenensis</name>
    <dbReference type="NCBI Taxonomy" id="385682"/>
    <lineage>
        <taxon>Bacteria</taxon>
        <taxon>Pseudomonadati</taxon>
        <taxon>Bacteroidota</taxon>
        <taxon>Bacteroidia</taxon>
        <taxon>Marinilabiliales</taxon>
        <taxon>Marinilabiliaceae</taxon>
        <taxon>Thermophagus</taxon>
    </lineage>
</organism>
<reference evidence="1 2" key="1">
    <citation type="submission" date="2016-10" db="EMBL/GenBank/DDBJ databases">
        <authorList>
            <person name="de Groot N.N."/>
        </authorList>
    </citation>
    <scope>NUCLEOTIDE SEQUENCE [LARGE SCALE GENOMIC DNA]</scope>
    <source>
        <strain evidence="1 2">DSM 19012</strain>
    </source>
</reference>
<keyword evidence="2" id="KW-1185">Reference proteome</keyword>
<protein>
    <submittedName>
        <fullName evidence="1">Uncharacterized protein</fullName>
    </submittedName>
</protein>
<proteinExistence type="predicted"/>
<dbReference type="Proteomes" id="UP000181976">
    <property type="component" value="Unassembled WGS sequence"/>
</dbReference>
<dbReference type="EMBL" id="FONA01000009">
    <property type="protein sequence ID" value="SFE30033.1"/>
    <property type="molecule type" value="Genomic_DNA"/>
</dbReference>
<sequence>MMKGWIIDNNTILTIGVLKVILKTKKEKKVFFIDI</sequence>